<keyword evidence="7" id="KW-0732">Signal</keyword>
<sequence>MVTRIPTSPNPSLPQVAVMATSGVHLRLVGTVILCFILALFVQVNAYGAFPTREVISKWAEIFQERLLVDLDKFTGIKNLEKTYDDLRKAKLHKVEGLALVHKMSKDVTESLEKKLNALKTLVDKAEQAVKDYKYDSSLKLDNVNFVKLKDFTDNDARLEYSEKFKKGVNYTYSGVHIPVEIFEESVEILNGLKWTNTLDKHFIENAKNIPDLMWQYFGSQSGFMRTYPASQWITIPRKPNFPDLYDVRLRNWYVHASTSPKDMLILMDTSGSMHGQTMEIMKIAVKTLLTTLGENDFVNIISFNSSAKWISCFDTLVQANRRNKQILSKAIDSIEDGNMAKLSIGLDFAFKAFEQFRENRSNSWAGSQCNQVIMLFSDGGTEEAWDVLEKYNSDKSVRVFAYAIGPHPVPYATLKEIACSNRGYFTSIQAMGAVRTKIQDYVKVLGRPLVLSGKKNFEWTNFYLDPMGLGMMTTVTLPVFNRTEIANQSMVGVMKIDISLQKMLDFEPSYEMGPAGYSFGINQNGYVVFHPDLKTEFEYTDDPPHLDFLDVEIENPAKIELRESMINSETAKRPLTSLLKMPNGKHIVRHHMEYYYTPLNKTSFSIAIVMPTDRTHYLHVEETDFVLGFDLSKSEMKGMHIAPWKYCHGKVLKLGTPDIIKNLSHTVRTNPDSCKTQLLRRLVWDIRKTNDIMHYWQSEEQDGRREGVIATFVQSEGGLTRIYPPRESHHLEGHTNPSRSILFQRAFYGDDFVFIPPENKYDPAINQTESDAVITIVKTISFARSGITYKPAVVGVMVDPLWLQPYLLSTPSGPGKVPVSCSDVDYIVCYLIDDGGFIISTNQPDLWAVLGKFLGYVDSEIMTELYEKWIYVRNEDFNYEDRCKKEKKVSAGFRTSSIPFQSTISAFKIGWLFDIAAWSQIKYWLFSFFSLLKLPKSEALPEFYELSNETTCNTIEAQYFWGRWGRSYSGDIFCNNCTRHYSLAKVGHMNALLLVTEKPCAPVFCDAVPPLLQEKEEVMKTEIKACKRPLRYRRRPDTCYSYSQYENSSECGAVGSLALPHLALIIELLCLIIVTKTLHLDDGFLFTQP</sequence>
<evidence type="ECO:0000256" key="12">
    <source>
        <dbReference type="ARBA" id="ARBA00023136"/>
    </source>
</evidence>
<evidence type="ECO:0000256" key="11">
    <source>
        <dbReference type="ARBA" id="ARBA00023065"/>
    </source>
</evidence>
<keyword evidence="8" id="KW-0106">Calcium</keyword>
<keyword evidence="9" id="KW-0851">Voltage-gated channel</keyword>
<dbReference type="PANTHER" id="PTHR10166:SF67">
    <property type="entry name" value="VWFA DOMAIN-CONTAINING PROTEIN"/>
    <property type="match status" value="1"/>
</dbReference>
<evidence type="ECO:0000256" key="2">
    <source>
        <dbReference type="ARBA" id="ARBA00022448"/>
    </source>
</evidence>
<dbReference type="InterPro" id="IPR036465">
    <property type="entry name" value="vWFA_dom_sf"/>
</dbReference>
<evidence type="ECO:0000256" key="17">
    <source>
        <dbReference type="SAM" id="Phobius"/>
    </source>
</evidence>
<feature type="transmembrane region" description="Helical" evidence="17">
    <location>
        <begin position="28"/>
        <end position="50"/>
    </location>
</feature>
<keyword evidence="4" id="KW-0107">Calcium channel</keyword>
<dbReference type="GO" id="GO:0005245">
    <property type="term" value="F:voltage-gated calcium channel activity"/>
    <property type="evidence" value="ECO:0007669"/>
    <property type="project" value="TreeGrafter"/>
</dbReference>
<dbReference type="SMART" id="SM00327">
    <property type="entry name" value="VWA"/>
    <property type="match status" value="1"/>
</dbReference>
<feature type="coiled-coil region" evidence="16">
    <location>
        <begin position="109"/>
        <end position="136"/>
    </location>
</feature>
<keyword evidence="11" id="KW-0406">Ion transport</keyword>
<evidence type="ECO:0000256" key="6">
    <source>
        <dbReference type="ARBA" id="ARBA00022723"/>
    </source>
</evidence>
<dbReference type="Pfam" id="PF00092">
    <property type="entry name" value="VWA"/>
    <property type="match status" value="1"/>
</dbReference>
<accession>A0AAV4PX28</accession>
<evidence type="ECO:0000259" key="18">
    <source>
        <dbReference type="PROSITE" id="PS50234"/>
    </source>
</evidence>
<evidence type="ECO:0000256" key="5">
    <source>
        <dbReference type="ARBA" id="ARBA00022692"/>
    </source>
</evidence>
<keyword evidence="16" id="KW-0175">Coiled coil</keyword>
<reference evidence="19 20" key="1">
    <citation type="submission" date="2021-06" db="EMBL/GenBank/DDBJ databases">
        <title>Caerostris darwini draft genome.</title>
        <authorList>
            <person name="Kono N."/>
            <person name="Arakawa K."/>
        </authorList>
    </citation>
    <scope>NUCLEOTIDE SEQUENCE [LARGE SCALE GENOMIC DNA]</scope>
</reference>
<evidence type="ECO:0000256" key="14">
    <source>
        <dbReference type="ARBA" id="ARBA00023180"/>
    </source>
</evidence>
<dbReference type="PANTHER" id="PTHR10166">
    <property type="entry name" value="VOLTAGE-DEPENDENT CALCIUM CHANNEL SUBUNIT ALPHA-2/DELTA-RELATED"/>
    <property type="match status" value="1"/>
</dbReference>
<name>A0AAV4PX28_9ARAC</name>
<keyword evidence="12 17" id="KW-0472">Membrane</keyword>
<keyword evidence="6" id="KW-0479">Metal-binding</keyword>
<evidence type="ECO:0000256" key="1">
    <source>
        <dbReference type="ARBA" id="ARBA00004479"/>
    </source>
</evidence>
<dbReference type="InterPro" id="IPR002035">
    <property type="entry name" value="VWF_A"/>
</dbReference>
<proteinExistence type="predicted"/>
<dbReference type="GO" id="GO:0046872">
    <property type="term" value="F:metal ion binding"/>
    <property type="evidence" value="ECO:0007669"/>
    <property type="project" value="UniProtKB-KW"/>
</dbReference>
<organism evidence="19 20">
    <name type="scientific">Caerostris darwini</name>
    <dbReference type="NCBI Taxonomy" id="1538125"/>
    <lineage>
        <taxon>Eukaryota</taxon>
        <taxon>Metazoa</taxon>
        <taxon>Ecdysozoa</taxon>
        <taxon>Arthropoda</taxon>
        <taxon>Chelicerata</taxon>
        <taxon>Arachnida</taxon>
        <taxon>Araneae</taxon>
        <taxon>Araneomorphae</taxon>
        <taxon>Entelegynae</taxon>
        <taxon>Araneoidea</taxon>
        <taxon>Araneidae</taxon>
        <taxon>Caerostris</taxon>
    </lineage>
</organism>
<evidence type="ECO:0000256" key="10">
    <source>
        <dbReference type="ARBA" id="ARBA00022989"/>
    </source>
</evidence>
<keyword evidence="13" id="KW-1015">Disulfide bond</keyword>
<evidence type="ECO:0000256" key="15">
    <source>
        <dbReference type="ARBA" id="ARBA00023303"/>
    </source>
</evidence>
<comment type="caution">
    <text evidence="19">The sequence shown here is derived from an EMBL/GenBank/DDBJ whole genome shotgun (WGS) entry which is preliminary data.</text>
</comment>
<keyword evidence="10 17" id="KW-1133">Transmembrane helix</keyword>
<evidence type="ECO:0000256" key="4">
    <source>
        <dbReference type="ARBA" id="ARBA00022673"/>
    </source>
</evidence>
<evidence type="ECO:0000313" key="20">
    <source>
        <dbReference type="Proteomes" id="UP001054837"/>
    </source>
</evidence>
<evidence type="ECO:0000256" key="16">
    <source>
        <dbReference type="SAM" id="Coils"/>
    </source>
</evidence>
<dbReference type="InterPro" id="IPR013608">
    <property type="entry name" value="VWA_N"/>
</dbReference>
<dbReference type="SUPFAM" id="SSF53300">
    <property type="entry name" value="vWA-like"/>
    <property type="match status" value="1"/>
</dbReference>
<dbReference type="InterPro" id="IPR051173">
    <property type="entry name" value="Ca_channel_alpha-2/delta"/>
</dbReference>
<dbReference type="Proteomes" id="UP001054837">
    <property type="component" value="Unassembled WGS sequence"/>
</dbReference>
<dbReference type="InterPro" id="IPR013680">
    <property type="entry name" value="VDCC_a2/dsu"/>
</dbReference>
<evidence type="ECO:0000256" key="7">
    <source>
        <dbReference type="ARBA" id="ARBA00022729"/>
    </source>
</evidence>
<keyword evidence="2" id="KW-0813">Transport</keyword>
<comment type="subcellular location">
    <subcellularLocation>
        <location evidence="1">Membrane</location>
        <topology evidence="1">Single-pass type I membrane protein</topology>
    </subcellularLocation>
</comment>
<evidence type="ECO:0000256" key="3">
    <source>
        <dbReference type="ARBA" id="ARBA00022568"/>
    </source>
</evidence>
<protein>
    <recommendedName>
        <fullName evidence="18">VWFA domain-containing protein</fullName>
    </recommendedName>
</protein>
<dbReference type="Gene3D" id="3.30.450.20">
    <property type="entry name" value="PAS domain"/>
    <property type="match status" value="1"/>
</dbReference>
<feature type="domain" description="VWFA" evidence="18">
    <location>
        <begin position="263"/>
        <end position="446"/>
    </location>
</feature>
<gene>
    <name evidence="19" type="primary">Cacna2d2</name>
    <name evidence="19" type="ORF">CDAR_462001</name>
</gene>
<dbReference type="AlphaFoldDB" id="A0AAV4PX28"/>
<dbReference type="FunFam" id="3.40.50.410:FF:000007">
    <property type="entry name" value="Calcium voltage-gated channel auxiliary subunit alpha2delta 3"/>
    <property type="match status" value="1"/>
</dbReference>
<dbReference type="Gene3D" id="3.40.50.410">
    <property type="entry name" value="von Willebrand factor, type A domain"/>
    <property type="match status" value="1"/>
</dbReference>
<dbReference type="PROSITE" id="PS50234">
    <property type="entry name" value="VWFA"/>
    <property type="match status" value="1"/>
</dbReference>
<keyword evidence="15" id="KW-0407">Ion channel</keyword>
<keyword evidence="20" id="KW-1185">Reference proteome</keyword>
<dbReference type="EMBL" id="BPLQ01003553">
    <property type="protein sequence ID" value="GIY01300.1"/>
    <property type="molecule type" value="Genomic_DNA"/>
</dbReference>
<dbReference type="GO" id="GO:0005891">
    <property type="term" value="C:voltage-gated calcium channel complex"/>
    <property type="evidence" value="ECO:0007669"/>
    <property type="project" value="TreeGrafter"/>
</dbReference>
<evidence type="ECO:0000256" key="13">
    <source>
        <dbReference type="ARBA" id="ARBA00023157"/>
    </source>
</evidence>
<evidence type="ECO:0000256" key="9">
    <source>
        <dbReference type="ARBA" id="ARBA00022882"/>
    </source>
</evidence>
<keyword evidence="5 17" id="KW-0812">Transmembrane</keyword>
<evidence type="ECO:0000313" key="19">
    <source>
        <dbReference type="EMBL" id="GIY01300.1"/>
    </source>
</evidence>
<dbReference type="Pfam" id="PF08399">
    <property type="entry name" value="VWA_N"/>
    <property type="match status" value="1"/>
</dbReference>
<dbReference type="Pfam" id="PF08473">
    <property type="entry name" value="VGCC_alpha2"/>
    <property type="match status" value="1"/>
</dbReference>
<keyword evidence="14" id="KW-0325">Glycoprotein</keyword>
<keyword evidence="3" id="KW-0109">Calcium transport</keyword>
<evidence type="ECO:0000256" key="8">
    <source>
        <dbReference type="ARBA" id="ARBA00022837"/>
    </source>
</evidence>